<feature type="compositionally biased region" description="Basic and acidic residues" evidence="1">
    <location>
        <begin position="31"/>
        <end position="41"/>
    </location>
</feature>
<proteinExistence type="predicted"/>
<accession>A0AAW2R1L6</accession>
<name>A0AAW2R1L6_SESRA</name>
<reference evidence="2" key="2">
    <citation type="journal article" date="2024" name="Plant">
        <title>Genomic evolution and insights into agronomic trait innovations of Sesamum species.</title>
        <authorList>
            <person name="Miao H."/>
            <person name="Wang L."/>
            <person name="Qu L."/>
            <person name="Liu H."/>
            <person name="Sun Y."/>
            <person name="Le M."/>
            <person name="Wang Q."/>
            <person name="Wei S."/>
            <person name="Zheng Y."/>
            <person name="Lin W."/>
            <person name="Duan Y."/>
            <person name="Cao H."/>
            <person name="Xiong S."/>
            <person name="Wang X."/>
            <person name="Wei L."/>
            <person name="Li C."/>
            <person name="Ma Q."/>
            <person name="Ju M."/>
            <person name="Zhao R."/>
            <person name="Li G."/>
            <person name="Mu C."/>
            <person name="Tian Q."/>
            <person name="Mei H."/>
            <person name="Zhang T."/>
            <person name="Gao T."/>
            <person name="Zhang H."/>
        </authorList>
    </citation>
    <scope>NUCLEOTIDE SEQUENCE</scope>
    <source>
        <strain evidence="2">G02</strain>
    </source>
</reference>
<comment type="caution">
    <text evidence="2">The sequence shown here is derived from an EMBL/GenBank/DDBJ whole genome shotgun (WGS) entry which is preliminary data.</text>
</comment>
<evidence type="ECO:0000256" key="1">
    <source>
        <dbReference type="SAM" id="MobiDB-lite"/>
    </source>
</evidence>
<reference evidence="2" key="1">
    <citation type="submission" date="2020-06" db="EMBL/GenBank/DDBJ databases">
        <authorList>
            <person name="Li T."/>
            <person name="Hu X."/>
            <person name="Zhang T."/>
            <person name="Song X."/>
            <person name="Zhang H."/>
            <person name="Dai N."/>
            <person name="Sheng W."/>
            <person name="Hou X."/>
            <person name="Wei L."/>
        </authorList>
    </citation>
    <scope>NUCLEOTIDE SEQUENCE</scope>
    <source>
        <strain evidence="2">G02</strain>
        <tissue evidence="2">Leaf</tissue>
    </source>
</reference>
<sequence length="52" mass="5801">MPVRRCGPSGCPPATFRTSHILQVWSPPARLQEEAYPERKSGSRNQGQSSDF</sequence>
<gene>
    <name evidence="2" type="ORF">Sradi_3312900</name>
</gene>
<evidence type="ECO:0000313" key="2">
    <source>
        <dbReference type="EMBL" id="KAL0373972.1"/>
    </source>
</evidence>
<protein>
    <submittedName>
        <fullName evidence="2">Uncharacterized protein</fullName>
    </submittedName>
</protein>
<feature type="region of interest" description="Disordered" evidence="1">
    <location>
        <begin position="29"/>
        <end position="52"/>
    </location>
</feature>
<feature type="compositionally biased region" description="Polar residues" evidence="1">
    <location>
        <begin position="43"/>
        <end position="52"/>
    </location>
</feature>
<organism evidence="2">
    <name type="scientific">Sesamum radiatum</name>
    <name type="common">Black benniseed</name>
    <dbReference type="NCBI Taxonomy" id="300843"/>
    <lineage>
        <taxon>Eukaryota</taxon>
        <taxon>Viridiplantae</taxon>
        <taxon>Streptophyta</taxon>
        <taxon>Embryophyta</taxon>
        <taxon>Tracheophyta</taxon>
        <taxon>Spermatophyta</taxon>
        <taxon>Magnoliopsida</taxon>
        <taxon>eudicotyledons</taxon>
        <taxon>Gunneridae</taxon>
        <taxon>Pentapetalae</taxon>
        <taxon>asterids</taxon>
        <taxon>lamiids</taxon>
        <taxon>Lamiales</taxon>
        <taxon>Pedaliaceae</taxon>
        <taxon>Sesamum</taxon>
    </lineage>
</organism>
<dbReference type="AlphaFoldDB" id="A0AAW2R1L6"/>
<dbReference type="EMBL" id="JACGWJ010000014">
    <property type="protein sequence ID" value="KAL0373972.1"/>
    <property type="molecule type" value="Genomic_DNA"/>
</dbReference>